<dbReference type="InterPro" id="IPR013762">
    <property type="entry name" value="Integrase-like_cat_sf"/>
</dbReference>
<name>A0A0U1P004_9BACI</name>
<feature type="domain" description="Tyr recombinase" evidence="6">
    <location>
        <begin position="176"/>
        <end position="378"/>
    </location>
</feature>
<evidence type="ECO:0000313" key="9">
    <source>
        <dbReference type="Proteomes" id="UP000199087"/>
    </source>
</evidence>
<accession>A0A0U1P004</accession>
<keyword evidence="3 5" id="KW-0238">DNA-binding</keyword>
<dbReference type="GO" id="GO:0015074">
    <property type="term" value="P:DNA integration"/>
    <property type="evidence" value="ECO:0007669"/>
    <property type="project" value="UniProtKB-KW"/>
</dbReference>
<sequence length="392" mass="45487">MGYIEKRGQNSYRLVVNAGFDTDGSRIRRTKTVKCKNQTEAKIELAKFVTEIEAGEYITPEKMTFAAFIIEWKAKYASKQLEASTYETYKTLLENQILPKFGHKRMDQINTMQILNFLESLSQEGMRSDGKPGTLSSATIQFYHRVLKNIFSRAVDWKVIKENPVANIKKPKVDSKRAKVYTEEQVGMLMSYIANEDPKWKMIITLAISTGMRRGEILAIEWNHVDLEKRKIHIQQSLTYTKEKGYTFKEPKTKNSIRTISLSPIVTEQLRQYKLYKNKQKLRLGDKWKGNERNLLFSTWDGQPMYPSSISSWWRKRLKMYGLPQITFHELRHTSATLLINEGVHMKTISARLGHSKIGITMDLYGHALESADEAAANKFDHLFQQKKQENI</sequence>
<dbReference type="AlphaFoldDB" id="A0A0U1P004"/>
<dbReference type="RefSeq" id="WP_090635934.1">
    <property type="nucleotide sequence ID" value="NZ_CVRB01000003.1"/>
</dbReference>
<evidence type="ECO:0000256" key="3">
    <source>
        <dbReference type="ARBA" id="ARBA00023125"/>
    </source>
</evidence>
<proteinExistence type="inferred from homology"/>
<feature type="domain" description="Core-binding (CB)" evidence="7">
    <location>
        <begin position="63"/>
        <end position="155"/>
    </location>
</feature>
<dbReference type="InterPro" id="IPR004107">
    <property type="entry name" value="Integrase_SAM-like_N"/>
</dbReference>
<dbReference type="Gene3D" id="1.10.150.130">
    <property type="match status" value="1"/>
</dbReference>
<organism evidence="8 9">
    <name type="scientific">Neobacillus massiliamazoniensis</name>
    <dbReference type="NCBI Taxonomy" id="1499688"/>
    <lineage>
        <taxon>Bacteria</taxon>
        <taxon>Bacillati</taxon>
        <taxon>Bacillota</taxon>
        <taxon>Bacilli</taxon>
        <taxon>Bacillales</taxon>
        <taxon>Bacillaceae</taxon>
        <taxon>Neobacillus</taxon>
    </lineage>
</organism>
<gene>
    <name evidence="8" type="ORF">BN000_03400</name>
</gene>
<dbReference type="PANTHER" id="PTHR30349:SF41">
    <property type="entry name" value="INTEGRASE_RECOMBINASE PROTEIN MJ0367-RELATED"/>
    <property type="match status" value="1"/>
</dbReference>
<keyword evidence="2" id="KW-0229">DNA integration</keyword>
<dbReference type="STRING" id="1499688.BN000_03400"/>
<dbReference type="InterPro" id="IPR050090">
    <property type="entry name" value="Tyrosine_recombinase_XerCD"/>
</dbReference>
<protein>
    <submittedName>
        <fullName evidence="8">Integrase family protein</fullName>
    </submittedName>
</protein>
<reference evidence="9" key="1">
    <citation type="submission" date="2015-05" db="EMBL/GenBank/DDBJ databases">
        <authorList>
            <person name="Urmite Genomes"/>
        </authorList>
    </citation>
    <scope>NUCLEOTIDE SEQUENCE [LARGE SCALE GENOMIC DNA]</scope>
    <source>
        <strain evidence="9">LF1</strain>
    </source>
</reference>
<evidence type="ECO:0000256" key="2">
    <source>
        <dbReference type="ARBA" id="ARBA00022908"/>
    </source>
</evidence>
<dbReference type="Proteomes" id="UP000199087">
    <property type="component" value="Unassembled WGS sequence"/>
</dbReference>
<dbReference type="SUPFAM" id="SSF56349">
    <property type="entry name" value="DNA breaking-rejoining enzymes"/>
    <property type="match status" value="1"/>
</dbReference>
<evidence type="ECO:0000313" key="8">
    <source>
        <dbReference type="EMBL" id="CRK83432.1"/>
    </source>
</evidence>
<evidence type="ECO:0000256" key="4">
    <source>
        <dbReference type="ARBA" id="ARBA00023172"/>
    </source>
</evidence>
<dbReference type="GO" id="GO:0003677">
    <property type="term" value="F:DNA binding"/>
    <property type="evidence" value="ECO:0007669"/>
    <property type="project" value="UniProtKB-UniRule"/>
</dbReference>
<dbReference type="InterPro" id="IPR010998">
    <property type="entry name" value="Integrase_recombinase_N"/>
</dbReference>
<keyword evidence="9" id="KW-1185">Reference proteome</keyword>
<dbReference type="PANTHER" id="PTHR30349">
    <property type="entry name" value="PHAGE INTEGRASE-RELATED"/>
    <property type="match status" value="1"/>
</dbReference>
<dbReference type="OrthoDB" id="9803188at2"/>
<dbReference type="GO" id="GO:0006310">
    <property type="term" value="P:DNA recombination"/>
    <property type="evidence" value="ECO:0007669"/>
    <property type="project" value="UniProtKB-KW"/>
</dbReference>
<dbReference type="Pfam" id="PF14659">
    <property type="entry name" value="Phage_int_SAM_3"/>
    <property type="match status" value="1"/>
</dbReference>
<dbReference type="EMBL" id="CVRB01000003">
    <property type="protein sequence ID" value="CRK83432.1"/>
    <property type="molecule type" value="Genomic_DNA"/>
</dbReference>
<dbReference type="InterPro" id="IPR011010">
    <property type="entry name" value="DNA_brk_join_enz"/>
</dbReference>
<comment type="similarity">
    <text evidence="1">Belongs to the 'phage' integrase family.</text>
</comment>
<dbReference type="InterPro" id="IPR044068">
    <property type="entry name" value="CB"/>
</dbReference>
<dbReference type="Gene3D" id="1.10.443.10">
    <property type="entry name" value="Intergrase catalytic core"/>
    <property type="match status" value="1"/>
</dbReference>
<dbReference type="Pfam" id="PF00589">
    <property type="entry name" value="Phage_integrase"/>
    <property type="match status" value="1"/>
</dbReference>
<dbReference type="InterPro" id="IPR002104">
    <property type="entry name" value="Integrase_catalytic"/>
</dbReference>
<dbReference type="PROSITE" id="PS51900">
    <property type="entry name" value="CB"/>
    <property type="match status" value="1"/>
</dbReference>
<keyword evidence="4" id="KW-0233">DNA recombination</keyword>
<evidence type="ECO:0000256" key="1">
    <source>
        <dbReference type="ARBA" id="ARBA00008857"/>
    </source>
</evidence>
<dbReference type="CDD" id="cd01189">
    <property type="entry name" value="INT_ICEBs1_C_like"/>
    <property type="match status" value="1"/>
</dbReference>
<dbReference type="PROSITE" id="PS51898">
    <property type="entry name" value="TYR_RECOMBINASE"/>
    <property type="match status" value="1"/>
</dbReference>
<evidence type="ECO:0000259" key="7">
    <source>
        <dbReference type="PROSITE" id="PS51900"/>
    </source>
</evidence>
<evidence type="ECO:0000259" key="6">
    <source>
        <dbReference type="PROSITE" id="PS51898"/>
    </source>
</evidence>
<evidence type="ECO:0000256" key="5">
    <source>
        <dbReference type="PROSITE-ProRule" id="PRU01248"/>
    </source>
</evidence>